<dbReference type="EMBL" id="SDIL01000031">
    <property type="protein sequence ID" value="RXK39414.1"/>
    <property type="molecule type" value="Genomic_DNA"/>
</dbReference>
<evidence type="ECO:0000256" key="1">
    <source>
        <dbReference type="ARBA" id="ARBA00007130"/>
    </source>
</evidence>
<feature type="region of interest" description="Disordered" evidence="4">
    <location>
        <begin position="165"/>
        <end position="203"/>
    </location>
</feature>
<dbReference type="GO" id="GO:1990316">
    <property type="term" value="C:Atg1/ULK1 kinase complex"/>
    <property type="evidence" value="ECO:0007669"/>
    <property type="project" value="TreeGrafter"/>
</dbReference>
<evidence type="ECO:0000313" key="5">
    <source>
        <dbReference type="EMBL" id="RXK39414.1"/>
    </source>
</evidence>
<protein>
    <recommendedName>
        <fullName evidence="2">Autophagy-related protein 101</fullName>
    </recommendedName>
</protein>
<accession>A0A4Q1BNI6</accession>
<comment type="similarity">
    <text evidence="1">Belongs to the ATG101 family.</text>
</comment>
<evidence type="ECO:0000256" key="3">
    <source>
        <dbReference type="ARBA" id="ARBA00023006"/>
    </source>
</evidence>
<proteinExistence type="inferred from homology"/>
<dbReference type="InterPro" id="IPR012445">
    <property type="entry name" value="ATG101"/>
</dbReference>
<keyword evidence="6" id="KW-1185">Reference proteome</keyword>
<dbReference type="OrthoDB" id="10259639at2759"/>
<dbReference type="GO" id="GO:0019901">
    <property type="term" value="F:protein kinase binding"/>
    <property type="evidence" value="ECO:0007669"/>
    <property type="project" value="TreeGrafter"/>
</dbReference>
<feature type="compositionally biased region" description="Basic and acidic residues" evidence="4">
    <location>
        <begin position="190"/>
        <end position="200"/>
    </location>
</feature>
<sequence>MDNIVNNLELTVTPTQLKPTIRALLHAIFFHRLLDNVQPETFEILDVHVPSVPNPILEKDINTKVDQFYEETVLLNQSEGQLAVIFLNRRPKKGWFATTEELVPWEEHLITVHLSNSPRSTNQSLHAALLQTLTFCAEKKGNVPPLSGNSSAFLSHQILISPPSPAELFAPSSPPRRTSPPLAAPSLVPESDRRESRDRSMSPGVFTREYGAMGYLEQARDGLRAAYTLDPRRVNFENGWSVLSDLSLLYPQDRYLSDAVTLIHHLTNTINSNLRALLDTSHSMDPSATLGVIESTRLEQQRVITRMIDTTFVLREEIPASDRVPYINLVPPPVTFADPNWRAATPAERVRREWFNADPWQSYISTQRELRVHPDEKTFTAFITSCSGVAQFWGETNEQLPRVVGELLGWSLKALGETVGRTLTVYETGQVGVELASTMVLNGAEGVNEALGRMMRVRKSAEGE</sequence>
<name>A0A4Q1BNI6_TREME</name>
<dbReference type="VEuPathDB" id="FungiDB:TREMEDRAFT_60743"/>
<dbReference type="PANTHER" id="PTHR13292">
    <property type="entry name" value="AUTOPHAGY-RELATED PROTEIN 101"/>
    <property type="match status" value="1"/>
</dbReference>
<dbReference type="GO" id="GO:0000407">
    <property type="term" value="C:phagophore assembly site"/>
    <property type="evidence" value="ECO:0007669"/>
    <property type="project" value="TreeGrafter"/>
</dbReference>
<organism evidence="5 6">
    <name type="scientific">Tremella mesenterica</name>
    <name type="common">Jelly fungus</name>
    <dbReference type="NCBI Taxonomy" id="5217"/>
    <lineage>
        <taxon>Eukaryota</taxon>
        <taxon>Fungi</taxon>
        <taxon>Dikarya</taxon>
        <taxon>Basidiomycota</taxon>
        <taxon>Agaricomycotina</taxon>
        <taxon>Tremellomycetes</taxon>
        <taxon>Tremellales</taxon>
        <taxon>Tremellaceae</taxon>
        <taxon>Tremella</taxon>
    </lineage>
</organism>
<dbReference type="STRING" id="5217.A0A4Q1BNI6"/>
<evidence type="ECO:0000256" key="4">
    <source>
        <dbReference type="SAM" id="MobiDB-lite"/>
    </source>
</evidence>
<dbReference type="Proteomes" id="UP000289152">
    <property type="component" value="Unassembled WGS sequence"/>
</dbReference>
<dbReference type="InParanoid" id="A0A4Q1BNI6"/>
<dbReference type="PANTHER" id="PTHR13292:SF0">
    <property type="entry name" value="AUTOPHAGY-RELATED PROTEIN 101"/>
    <property type="match status" value="1"/>
</dbReference>
<keyword evidence="3" id="KW-0072">Autophagy</keyword>
<evidence type="ECO:0000313" key="6">
    <source>
        <dbReference type="Proteomes" id="UP000289152"/>
    </source>
</evidence>
<reference evidence="5 6" key="1">
    <citation type="submission" date="2016-06" db="EMBL/GenBank/DDBJ databases">
        <title>Evolution of pathogenesis and genome organization in the Tremellales.</title>
        <authorList>
            <person name="Cuomo C."/>
            <person name="Litvintseva A."/>
            <person name="Heitman J."/>
            <person name="Chen Y."/>
            <person name="Sun S."/>
            <person name="Springer D."/>
            <person name="Dromer F."/>
            <person name="Young S."/>
            <person name="Zeng Q."/>
            <person name="Chapman S."/>
            <person name="Gujja S."/>
            <person name="Saif S."/>
            <person name="Birren B."/>
        </authorList>
    </citation>
    <scope>NUCLEOTIDE SEQUENCE [LARGE SCALE GENOMIC DNA]</scope>
    <source>
        <strain evidence="5 6">ATCC 28783</strain>
    </source>
</reference>
<evidence type="ECO:0000256" key="2">
    <source>
        <dbReference type="ARBA" id="ARBA00018874"/>
    </source>
</evidence>
<dbReference type="AlphaFoldDB" id="A0A4Q1BNI6"/>
<gene>
    <name evidence="5" type="ORF">M231_03247</name>
</gene>
<dbReference type="Pfam" id="PF07855">
    <property type="entry name" value="ATG101"/>
    <property type="match status" value="1"/>
</dbReference>
<comment type="caution">
    <text evidence="5">The sequence shown here is derived from an EMBL/GenBank/DDBJ whole genome shotgun (WGS) entry which is preliminary data.</text>
</comment>
<dbReference type="GO" id="GO:0000045">
    <property type="term" value="P:autophagosome assembly"/>
    <property type="evidence" value="ECO:0007669"/>
    <property type="project" value="TreeGrafter"/>
</dbReference>